<dbReference type="EMBL" id="FXUO01000001">
    <property type="protein sequence ID" value="SMP87317.1"/>
    <property type="molecule type" value="Genomic_DNA"/>
</dbReference>
<proteinExistence type="predicted"/>
<accession>A0ABY1QZP6</accession>
<dbReference type="Proteomes" id="UP001158050">
    <property type="component" value="Unassembled WGS sequence"/>
</dbReference>
<dbReference type="Pfam" id="PF09722">
    <property type="entry name" value="Xre_MbcA_ParS_C"/>
    <property type="match status" value="1"/>
</dbReference>
<evidence type="ECO:0000259" key="1">
    <source>
        <dbReference type="Pfam" id="PF09722"/>
    </source>
</evidence>
<keyword evidence="4" id="KW-1185">Reference proteome</keyword>
<evidence type="ECO:0000313" key="3">
    <source>
        <dbReference type="EMBL" id="SMP87317.1"/>
    </source>
</evidence>
<name>A0ABY1QZP6_9FLAO</name>
<dbReference type="RefSeq" id="WP_283415220.1">
    <property type="nucleotide sequence ID" value="NZ_FXUO01000001.1"/>
</dbReference>
<feature type="domain" description="Antitoxin Xre-like helix-turn-helix" evidence="2">
    <location>
        <begin position="69"/>
        <end position="126"/>
    </location>
</feature>
<gene>
    <name evidence="3" type="ORF">SAMN05421679_101280</name>
</gene>
<dbReference type="InterPro" id="IPR024467">
    <property type="entry name" value="Xre/MbcA/ParS-like_toxin-bd"/>
</dbReference>
<sequence length="185" mass="21633">MKLIKKNVNRLINYRQKSFLFGQKSYICKYKNKEMKKYKTIDDSNVVNEPIALYGYQNFDDAGVFKIIDIAQKGISFKFFDNLVKKFPFTFQEWAEFLHISGKTLSRYQKEEKTFDTLQSEKILQIEMLYTRGEKVFGSAEHFLIWLQTENVALGKTKPQDLLGSSFGISLLMDELTRIEHGILA</sequence>
<dbReference type="InterPro" id="IPR046847">
    <property type="entry name" value="Xre-like_HTH"/>
</dbReference>
<comment type="caution">
    <text evidence="3">The sequence shown here is derived from an EMBL/GenBank/DDBJ whole genome shotgun (WGS) entry which is preliminary data.</text>
</comment>
<dbReference type="InterPro" id="IPR011979">
    <property type="entry name" value="Antitox_Xre"/>
</dbReference>
<evidence type="ECO:0000313" key="4">
    <source>
        <dbReference type="Proteomes" id="UP001158050"/>
    </source>
</evidence>
<evidence type="ECO:0000259" key="2">
    <source>
        <dbReference type="Pfam" id="PF20432"/>
    </source>
</evidence>
<feature type="domain" description="Antitoxin Xre/MbcA/ParS-like toxin-binding" evidence="1">
    <location>
        <begin position="133"/>
        <end position="182"/>
    </location>
</feature>
<reference evidence="3 4" key="1">
    <citation type="submission" date="2017-05" db="EMBL/GenBank/DDBJ databases">
        <authorList>
            <person name="Varghese N."/>
            <person name="Submissions S."/>
        </authorList>
    </citation>
    <scope>NUCLEOTIDE SEQUENCE [LARGE SCALE GENOMIC DNA]</scope>
    <source>
        <strain evidence="3 4">DSM 18015</strain>
    </source>
</reference>
<organism evidence="3 4">
    <name type="scientific">Epilithonimonas pallida</name>
    <dbReference type="NCBI Taxonomy" id="373671"/>
    <lineage>
        <taxon>Bacteria</taxon>
        <taxon>Pseudomonadati</taxon>
        <taxon>Bacteroidota</taxon>
        <taxon>Flavobacteriia</taxon>
        <taxon>Flavobacteriales</taxon>
        <taxon>Weeksellaceae</taxon>
        <taxon>Chryseobacterium group</taxon>
        <taxon>Epilithonimonas</taxon>
    </lineage>
</organism>
<dbReference type="Pfam" id="PF20432">
    <property type="entry name" value="Xre-like-HTH"/>
    <property type="match status" value="1"/>
</dbReference>
<dbReference type="NCBIfam" id="TIGR02293">
    <property type="entry name" value="TAS_TIGR02293"/>
    <property type="match status" value="1"/>
</dbReference>
<protein>
    <submittedName>
        <fullName evidence="3">Toxin-antitoxin system antitoxin component, TIGR02293 family</fullName>
    </submittedName>
</protein>